<accession>A0A3E5FSV9</accession>
<organism evidence="1 2">
    <name type="scientific">Thomasclavelia spiroformis</name>
    <dbReference type="NCBI Taxonomy" id="29348"/>
    <lineage>
        <taxon>Bacteria</taxon>
        <taxon>Bacillati</taxon>
        <taxon>Bacillota</taxon>
        <taxon>Erysipelotrichia</taxon>
        <taxon>Erysipelotrichales</taxon>
        <taxon>Coprobacillaceae</taxon>
        <taxon>Thomasclavelia</taxon>
    </lineage>
</organism>
<dbReference type="AlphaFoldDB" id="A0A3E5FSV9"/>
<dbReference type="EMBL" id="QSVF01000002">
    <property type="protein sequence ID" value="RGO13084.1"/>
    <property type="molecule type" value="Genomic_DNA"/>
</dbReference>
<protein>
    <submittedName>
        <fullName evidence="1">Conjugal transfer protein</fullName>
    </submittedName>
</protein>
<dbReference type="Proteomes" id="UP000261087">
    <property type="component" value="Unassembled WGS sequence"/>
</dbReference>
<gene>
    <name evidence="1" type="ORF">DXB31_01255</name>
</gene>
<comment type="caution">
    <text evidence="1">The sequence shown here is derived from an EMBL/GenBank/DDBJ whole genome shotgun (WGS) entry which is preliminary data.</text>
</comment>
<proteinExistence type="predicted"/>
<evidence type="ECO:0000313" key="2">
    <source>
        <dbReference type="Proteomes" id="UP000261087"/>
    </source>
</evidence>
<reference evidence="1 2" key="1">
    <citation type="submission" date="2018-08" db="EMBL/GenBank/DDBJ databases">
        <title>A genome reference for cultivated species of the human gut microbiota.</title>
        <authorList>
            <person name="Zou Y."/>
            <person name="Xue W."/>
            <person name="Luo G."/>
        </authorList>
    </citation>
    <scope>NUCLEOTIDE SEQUENCE [LARGE SCALE GENOMIC DNA]</scope>
    <source>
        <strain evidence="1 2">OM02-6</strain>
    </source>
</reference>
<sequence length="98" mass="10959">MVYKQAEQLSLKLMGISPLHGSHPAVPFASGATSSHGLRLYGSIIITIERSWRQLCGKLLMERWQESLSGFIPPLVGHGVPAQRLSFYRNVFGCFMLR</sequence>
<name>A0A3E5FSV9_9FIRM</name>
<evidence type="ECO:0000313" key="1">
    <source>
        <dbReference type="EMBL" id="RGO13084.1"/>
    </source>
</evidence>